<protein>
    <recommendedName>
        <fullName evidence="2">DUF4097 domain-containing protein</fullName>
    </recommendedName>
</protein>
<dbReference type="EMBL" id="AMSQ01000005">
    <property type="protein sequence ID" value="EKU49029.1"/>
    <property type="molecule type" value="Genomic_DNA"/>
</dbReference>
<comment type="caution">
    <text evidence="3">The sequence shown here is derived from an EMBL/GenBank/DDBJ whole genome shotgun (WGS) entry which is preliminary data.</text>
</comment>
<dbReference type="STRING" id="1229783.C273_04470"/>
<proteinExistence type="predicted"/>
<evidence type="ECO:0000256" key="1">
    <source>
        <dbReference type="SAM" id="Phobius"/>
    </source>
</evidence>
<dbReference type="RefSeq" id="WP_009382920.1">
    <property type="nucleotide sequence ID" value="NZ_AMSQ01000005.1"/>
</dbReference>
<evidence type="ECO:0000313" key="3">
    <source>
        <dbReference type="EMBL" id="EKU49029.1"/>
    </source>
</evidence>
<feature type="domain" description="DUF4097" evidence="2">
    <location>
        <begin position="50"/>
        <end position="238"/>
    </location>
</feature>
<name>K9ANZ0_9STAP</name>
<reference evidence="3 4" key="1">
    <citation type="journal article" date="2013" name="Genome Announc.">
        <title>Genome Sequence of Staphylococcus massiliensis Strain S46, Isolated from the Surface of Healthy Human Skin.</title>
        <authorList>
            <person name="Srivastav R."/>
            <person name="Singh A."/>
            <person name="Jangir P.K."/>
            <person name="Kumari C."/>
            <person name="Muduli S."/>
            <person name="Sharma R."/>
        </authorList>
    </citation>
    <scope>NUCLEOTIDE SEQUENCE [LARGE SCALE GENOMIC DNA]</scope>
    <source>
        <strain evidence="3 4">S46</strain>
    </source>
</reference>
<dbReference type="eggNOG" id="COG3595">
    <property type="taxonomic scope" value="Bacteria"/>
</dbReference>
<feature type="transmembrane region" description="Helical" evidence="1">
    <location>
        <begin position="7"/>
        <end position="25"/>
    </location>
</feature>
<dbReference type="Proteomes" id="UP000009885">
    <property type="component" value="Unassembled WGS sequence"/>
</dbReference>
<dbReference type="PATRIC" id="fig|1229783.3.peg.901"/>
<keyword evidence="1" id="KW-0812">Transmembrane</keyword>
<dbReference type="Pfam" id="PF13349">
    <property type="entry name" value="DUF4097"/>
    <property type="match status" value="1"/>
</dbReference>
<gene>
    <name evidence="3" type="ORF">C273_04470</name>
</gene>
<dbReference type="Gene3D" id="2.160.20.120">
    <property type="match status" value="1"/>
</dbReference>
<sequence>MRKYLKILLIIGLIITVVFGALTFYEVKKMSEDHGVTKKKSKSFDEPIHGLDIDTISADVEIRKGDRFKVETMLNDKVTKFSTKVEDKTLKVEEDSSFHVEFDIFGKTNRNKVIVTVPETELEKLKLESDSGDVKIKGIRSKMSEIDVDSGRVKSEHNKLGNSLIHIDTGDFISKKTTYTRLDTYTNTGTIRIEDMTPDIYASAETDTGEIDITYDELPQNTQFDARSGVGDVSFENDALKDRRSGDGKYLFKLVADTGEIRIK</sequence>
<organism evidence="3 4">
    <name type="scientific">Staphylococcus massiliensis S46</name>
    <dbReference type="NCBI Taxonomy" id="1229783"/>
    <lineage>
        <taxon>Bacteria</taxon>
        <taxon>Bacillati</taxon>
        <taxon>Bacillota</taxon>
        <taxon>Bacilli</taxon>
        <taxon>Bacillales</taxon>
        <taxon>Staphylococcaceae</taxon>
        <taxon>Staphylococcus</taxon>
    </lineage>
</organism>
<keyword evidence="4" id="KW-1185">Reference proteome</keyword>
<dbReference type="AlphaFoldDB" id="K9ANZ0"/>
<evidence type="ECO:0000259" key="2">
    <source>
        <dbReference type="Pfam" id="PF13349"/>
    </source>
</evidence>
<keyword evidence="1" id="KW-1133">Transmembrane helix</keyword>
<keyword evidence="1" id="KW-0472">Membrane</keyword>
<accession>K9ANZ0</accession>
<evidence type="ECO:0000313" key="4">
    <source>
        <dbReference type="Proteomes" id="UP000009885"/>
    </source>
</evidence>
<dbReference type="InterPro" id="IPR025164">
    <property type="entry name" value="Toastrack_DUF4097"/>
</dbReference>